<dbReference type="InterPro" id="IPR027417">
    <property type="entry name" value="P-loop_NTPase"/>
</dbReference>
<proteinExistence type="inferred from homology"/>
<dbReference type="SUPFAM" id="SSF52540">
    <property type="entry name" value="P-loop containing nucleoside triphosphate hydrolases"/>
    <property type="match status" value="1"/>
</dbReference>
<evidence type="ECO:0000313" key="6">
    <source>
        <dbReference type="Proteomes" id="UP001054889"/>
    </source>
</evidence>
<accession>A0AAV5CWK0</accession>
<gene>
    <name evidence="5" type="primary">ga19621</name>
    <name evidence="5" type="ORF">PR202_ga19621</name>
</gene>
<organism evidence="5 6">
    <name type="scientific">Eleusine coracana subsp. coracana</name>
    <dbReference type="NCBI Taxonomy" id="191504"/>
    <lineage>
        <taxon>Eukaryota</taxon>
        <taxon>Viridiplantae</taxon>
        <taxon>Streptophyta</taxon>
        <taxon>Embryophyta</taxon>
        <taxon>Tracheophyta</taxon>
        <taxon>Spermatophyta</taxon>
        <taxon>Magnoliopsida</taxon>
        <taxon>Liliopsida</taxon>
        <taxon>Poales</taxon>
        <taxon>Poaceae</taxon>
        <taxon>PACMAD clade</taxon>
        <taxon>Chloridoideae</taxon>
        <taxon>Cynodonteae</taxon>
        <taxon>Eleusininae</taxon>
        <taxon>Eleusine</taxon>
    </lineage>
</organism>
<comment type="similarity">
    <text evidence="1 3">Belongs to the sulfotransferase 1 family.</text>
</comment>
<dbReference type="Gene3D" id="3.40.50.300">
    <property type="entry name" value="P-loop containing nucleotide triphosphate hydrolases"/>
    <property type="match status" value="1"/>
</dbReference>
<feature type="domain" description="Sulfotransferase" evidence="4">
    <location>
        <begin position="76"/>
        <end position="340"/>
    </location>
</feature>
<keyword evidence="2 3" id="KW-0808">Transferase</keyword>
<dbReference type="AlphaFoldDB" id="A0AAV5CWK0"/>
<evidence type="ECO:0000259" key="4">
    <source>
        <dbReference type="Pfam" id="PF00685"/>
    </source>
</evidence>
<dbReference type="Proteomes" id="UP001054889">
    <property type="component" value="Unassembled WGS sequence"/>
</dbReference>
<reference evidence="5" key="1">
    <citation type="journal article" date="2018" name="DNA Res.">
        <title>Multiple hybrid de novo genome assembly of finger millet, an orphan allotetraploid crop.</title>
        <authorList>
            <person name="Hatakeyama M."/>
            <person name="Aluri S."/>
            <person name="Balachadran M.T."/>
            <person name="Sivarajan S.R."/>
            <person name="Patrignani A."/>
            <person name="Gruter S."/>
            <person name="Poveda L."/>
            <person name="Shimizu-Inatsugi R."/>
            <person name="Baeten J."/>
            <person name="Francoijs K.J."/>
            <person name="Nataraja K.N."/>
            <person name="Reddy Y.A.N."/>
            <person name="Phadnis S."/>
            <person name="Ravikumar R.L."/>
            <person name="Schlapbach R."/>
            <person name="Sreeman S.M."/>
            <person name="Shimizu K.K."/>
        </authorList>
    </citation>
    <scope>NUCLEOTIDE SEQUENCE</scope>
</reference>
<evidence type="ECO:0000256" key="1">
    <source>
        <dbReference type="ARBA" id="ARBA00005771"/>
    </source>
</evidence>
<dbReference type="EMBL" id="BQKI01000009">
    <property type="protein sequence ID" value="GJN02287.1"/>
    <property type="molecule type" value="Genomic_DNA"/>
</dbReference>
<dbReference type="GO" id="GO:0008146">
    <property type="term" value="F:sulfotransferase activity"/>
    <property type="evidence" value="ECO:0007669"/>
    <property type="project" value="InterPro"/>
</dbReference>
<dbReference type="InterPro" id="IPR000863">
    <property type="entry name" value="Sulfotransferase_dom"/>
</dbReference>
<evidence type="ECO:0000256" key="2">
    <source>
        <dbReference type="ARBA" id="ARBA00022679"/>
    </source>
</evidence>
<dbReference type="EC" id="2.8.2.-" evidence="3"/>
<dbReference type="Pfam" id="PF00685">
    <property type="entry name" value="Sulfotransfer_1"/>
    <property type="match status" value="1"/>
</dbReference>
<evidence type="ECO:0000256" key="3">
    <source>
        <dbReference type="RuleBase" id="RU361155"/>
    </source>
</evidence>
<dbReference type="PANTHER" id="PTHR11783">
    <property type="entry name" value="SULFOTRANSFERASE SULT"/>
    <property type="match status" value="1"/>
</dbReference>
<sequence length="344" mass="38842">MSSSKQPIPLQDEQEAQTKNETNPELYQHFASLVSSLPRSQGLSNNEFYRHDQGWNSSLVPMVGAMVADVCFTARPSDIVVATTPKSGTTWLKSLLYATVHREQHPADAADHPFYSFGPHEFIKYFEFQIYSHNNVPNLKELPDPRLFATHLPFVSLPRTVVTSGCKIVYVCRDPKDTLVSMWHFINKLRARDGLEPLSVDAAAEFFCDGLSPYGPYWDHVLGYWQAHLAHPERVLFLRYEEMQRDPAAHVRRLAEFVGLPFSAGEEEKGTVDAIVRLCSFEHMSRLEVTKGGKTDNALGSVPNSSFFRQGTVRDWENHLSPETGRRIDAITEAKFKGTGLCII</sequence>
<protein>
    <recommendedName>
        <fullName evidence="3">Sulfotransferase</fullName>
        <ecNumber evidence="3">2.8.2.-</ecNumber>
    </recommendedName>
</protein>
<name>A0AAV5CWK0_ELECO</name>
<comment type="caution">
    <text evidence="5">The sequence shown here is derived from an EMBL/GenBank/DDBJ whole genome shotgun (WGS) entry which is preliminary data.</text>
</comment>
<reference evidence="5" key="2">
    <citation type="submission" date="2021-12" db="EMBL/GenBank/DDBJ databases">
        <title>Resequencing data analysis of finger millet.</title>
        <authorList>
            <person name="Hatakeyama M."/>
            <person name="Aluri S."/>
            <person name="Balachadran M.T."/>
            <person name="Sivarajan S.R."/>
            <person name="Poveda L."/>
            <person name="Shimizu-Inatsugi R."/>
            <person name="Schlapbach R."/>
            <person name="Sreeman S.M."/>
            <person name="Shimizu K.K."/>
        </authorList>
    </citation>
    <scope>NUCLEOTIDE SEQUENCE</scope>
</reference>
<keyword evidence="6" id="KW-1185">Reference proteome</keyword>
<evidence type="ECO:0000313" key="5">
    <source>
        <dbReference type="EMBL" id="GJN02287.1"/>
    </source>
</evidence>